<evidence type="ECO:0008006" key="7">
    <source>
        <dbReference type="Google" id="ProtNLM"/>
    </source>
</evidence>
<dbReference type="OrthoDB" id="5982228at2759"/>
<dbReference type="GO" id="GO:0022857">
    <property type="term" value="F:transmembrane transporter activity"/>
    <property type="evidence" value="ECO:0007669"/>
    <property type="project" value="InterPro"/>
</dbReference>
<dbReference type="EMBL" id="JAENGZ010000067">
    <property type="protein sequence ID" value="KAG6970749.1"/>
    <property type="molecule type" value="Genomic_DNA"/>
</dbReference>
<evidence type="ECO:0000256" key="1">
    <source>
        <dbReference type="ARBA" id="ARBA00004651"/>
    </source>
</evidence>
<dbReference type="InterPro" id="IPR044566">
    <property type="entry name" value="RMV1-like"/>
</dbReference>
<feature type="transmembrane region" description="Helical" evidence="4">
    <location>
        <begin position="259"/>
        <end position="276"/>
    </location>
</feature>
<evidence type="ECO:0000313" key="5">
    <source>
        <dbReference type="EMBL" id="KAG6970749.1"/>
    </source>
</evidence>
<comment type="subcellular location">
    <subcellularLocation>
        <location evidence="1">Cell membrane</location>
        <topology evidence="1">Multi-pass membrane protein</topology>
    </subcellularLocation>
</comment>
<keyword evidence="4" id="KW-1133">Transmembrane helix</keyword>
<dbReference type="PANTHER" id="PTHR45826:SF2">
    <property type="entry name" value="AMINO ACID TRANSPORTER"/>
    <property type="match status" value="1"/>
</dbReference>
<dbReference type="AlphaFoldDB" id="A0A8T1UUZ0"/>
<dbReference type="GO" id="GO:0005886">
    <property type="term" value="C:plasma membrane"/>
    <property type="evidence" value="ECO:0007669"/>
    <property type="project" value="UniProtKB-SubCell"/>
</dbReference>
<name>A0A8T1UUZ0_9STRA</name>
<evidence type="ECO:0000256" key="3">
    <source>
        <dbReference type="ARBA" id="ARBA00022475"/>
    </source>
</evidence>
<keyword evidence="4" id="KW-0472">Membrane</keyword>
<evidence type="ECO:0000256" key="2">
    <source>
        <dbReference type="ARBA" id="ARBA00022448"/>
    </source>
</evidence>
<feature type="transmembrane region" description="Helical" evidence="4">
    <location>
        <begin position="198"/>
        <end position="217"/>
    </location>
</feature>
<keyword evidence="2" id="KW-0813">Transport</keyword>
<comment type="caution">
    <text evidence="5">The sequence shown here is derived from an EMBL/GenBank/DDBJ whole genome shotgun (WGS) entry which is preliminary data.</text>
</comment>
<gene>
    <name evidence="5" type="ORF">JG687_00002468</name>
</gene>
<dbReference type="PANTHER" id="PTHR45826">
    <property type="entry name" value="POLYAMINE TRANSPORTER PUT1"/>
    <property type="match status" value="1"/>
</dbReference>
<feature type="transmembrane region" description="Helical" evidence="4">
    <location>
        <begin position="53"/>
        <end position="75"/>
    </location>
</feature>
<keyword evidence="4" id="KW-0812">Transmembrane</keyword>
<feature type="transmembrane region" description="Helical" evidence="4">
    <location>
        <begin position="23"/>
        <end position="41"/>
    </location>
</feature>
<reference evidence="5" key="1">
    <citation type="submission" date="2021-01" db="EMBL/GenBank/DDBJ databases">
        <title>Phytophthora aleatoria, a newly-described species from Pinus radiata is distinct from Phytophthora cactorum isolates based on comparative genomics.</title>
        <authorList>
            <person name="Mcdougal R."/>
            <person name="Panda P."/>
            <person name="Williams N."/>
            <person name="Studholme D.J."/>
        </authorList>
    </citation>
    <scope>NUCLEOTIDE SEQUENCE</scope>
    <source>
        <strain evidence="5">NZFS 3830</strain>
    </source>
</reference>
<keyword evidence="3" id="KW-1003">Cell membrane</keyword>
<protein>
    <recommendedName>
        <fullName evidence="7">Amino acid permease/ SLC12A domain-containing protein</fullName>
    </recommendedName>
</protein>
<organism evidence="5 6">
    <name type="scientific">Phytophthora cactorum</name>
    <dbReference type="NCBI Taxonomy" id="29920"/>
    <lineage>
        <taxon>Eukaryota</taxon>
        <taxon>Sar</taxon>
        <taxon>Stramenopiles</taxon>
        <taxon>Oomycota</taxon>
        <taxon>Peronosporomycetes</taxon>
        <taxon>Peronosporales</taxon>
        <taxon>Peronosporaceae</taxon>
        <taxon>Phytophthora</taxon>
    </lineage>
</organism>
<proteinExistence type="predicted"/>
<accession>A0A8T1UUZ0</accession>
<evidence type="ECO:0000313" key="6">
    <source>
        <dbReference type="Proteomes" id="UP000688947"/>
    </source>
</evidence>
<feature type="transmembrane region" description="Helical" evidence="4">
    <location>
        <begin position="145"/>
        <end position="163"/>
    </location>
</feature>
<dbReference type="Proteomes" id="UP000688947">
    <property type="component" value="Unassembled WGS sequence"/>
</dbReference>
<sequence length="347" mass="37356">SPTVIDRLTRLYWAMGGMGRKKLGVVSLALITYFNVSGGPWGSEPIVAACGPFVGIMATLVFPFIWCLPLALSFAELFSAFPTDSSFCTWVGKAFGRRMGFHVGYWSWVSGVPFLAASGVNKPSYSLWRDGYYPMIAEKISGPGLRTWFLGCALLGNLGVYIAKMTKNGFLLAGMADLGLAPNFFIKRTASNGVPRRAILLSYGIIVFMALFDFNVILGVDNFLSSLACVTELCAVVRLRFTMPALVRPYKVNISDRGLLVAMAIPFSIGSFVLLNELTKSTLSLTLNLIALASGLVCQQFLHRAPASVYTPLAAAIQLELDTPAPGGTFGIVTPASPSVLEQHKGV</sequence>
<evidence type="ECO:0000256" key="4">
    <source>
        <dbReference type="SAM" id="Phobius"/>
    </source>
</evidence>
<dbReference type="VEuPathDB" id="FungiDB:PC110_g14550"/>
<feature type="non-terminal residue" evidence="5">
    <location>
        <position position="1"/>
    </location>
</feature>